<gene>
    <name evidence="1" type="ORF">SCHPADRAFT_997370</name>
</gene>
<dbReference type="Proteomes" id="UP000053477">
    <property type="component" value="Unassembled WGS sequence"/>
</dbReference>
<dbReference type="AlphaFoldDB" id="A0A0H2RNP5"/>
<evidence type="ECO:0000313" key="1">
    <source>
        <dbReference type="EMBL" id="KLO13479.1"/>
    </source>
</evidence>
<sequence length="481" mass="54071">MGTNVLRQSDASVSVEAEKPSQFISIPDIVLIGVIDTLKEELMEAIRILRIHNLGFGLFITNWLNRWSRSSTIQSRRQDLKNASHNLSTCSIVHSSWRQIAQHALGVSFALRNDARLEQALSNSCLGAWTYEVELELRMDTNATIKHLGPFLSQTPNLRILQLNLVESQQRTQEIEANAITVREALSFASYLKELVIVSKFRPPHPGIFERLLLPSLCTLRITALKLPPNASEIRKTTLLLLATRAFPSLRRICVGPDAFRARSLLFESFSWRKVKSNSSDLDDSSEFTVDTLDCNLNDNAYEPSEEDREVFSKVEHLKVCDDTNYGTHSGNDVSSVVKVLRIAKSIRTLTICAHKSLKPGIIAAALPELPGSLHELCLVLPDIGDSLISWHEWDVAIRGTLRTNSALRSNLRSLKIMLSLPSIKRKGESSAEKFSNMVHFLSYSRDLCASRGIVFETVRDDKLRPCTMEECRNRFGRSMA</sequence>
<evidence type="ECO:0000313" key="2">
    <source>
        <dbReference type="Proteomes" id="UP000053477"/>
    </source>
</evidence>
<proteinExistence type="predicted"/>
<dbReference type="EMBL" id="KQ085959">
    <property type="protein sequence ID" value="KLO13479.1"/>
    <property type="molecule type" value="Genomic_DNA"/>
</dbReference>
<organism evidence="1 2">
    <name type="scientific">Schizopora paradoxa</name>
    <dbReference type="NCBI Taxonomy" id="27342"/>
    <lineage>
        <taxon>Eukaryota</taxon>
        <taxon>Fungi</taxon>
        <taxon>Dikarya</taxon>
        <taxon>Basidiomycota</taxon>
        <taxon>Agaricomycotina</taxon>
        <taxon>Agaricomycetes</taxon>
        <taxon>Hymenochaetales</taxon>
        <taxon>Schizoporaceae</taxon>
        <taxon>Schizopora</taxon>
    </lineage>
</organism>
<name>A0A0H2RNP5_9AGAM</name>
<reference evidence="1 2" key="1">
    <citation type="submission" date="2015-04" db="EMBL/GenBank/DDBJ databases">
        <title>Complete genome sequence of Schizopora paradoxa KUC8140, a cosmopolitan wood degrader in East Asia.</title>
        <authorList>
            <consortium name="DOE Joint Genome Institute"/>
            <person name="Min B."/>
            <person name="Park H."/>
            <person name="Jang Y."/>
            <person name="Kim J.-J."/>
            <person name="Kim K.H."/>
            <person name="Pangilinan J."/>
            <person name="Lipzen A."/>
            <person name="Riley R."/>
            <person name="Grigoriev I.V."/>
            <person name="Spatafora J.W."/>
            <person name="Choi I.-G."/>
        </authorList>
    </citation>
    <scope>NUCLEOTIDE SEQUENCE [LARGE SCALE GENOMIC DNA]</scope>
    <source>
        <strain evidence="1 2">KUC8140</strain>
    </source>
</reference>
<accession>A0A0H2RNP5</accession>
<dbReference type="InParanoid" id="A0A0H2RNP5"/>
<keyword evidence="2" id="KW-1185">Reference proteome</keyword>
<protein>
    <recommendedName>
        <fullName evidence="3">F-box domain-containing protein</fullName>
    </recommendedName>
</protein>
<evidence type="ECO:0008006" key="3">
    <source>
        <dbReference type="Google" id="ProtNLM"/>
    </source>
</evidence>